<feature type="compositionally biased region" description="Low complexity" evidence="1">
    <location>
        <begin position="167"/>
        <end position="191"/>
    </location>
</feature>
<evidence type="ECO:0000256" key="1">
    <source>
        <dbReference type="SAM" id="MobiDB-lite"/>
    </source>
</evidence>
<evidence type="ECO:0000313" key="3">
    <source>
        <dbReference type="Proteomes" id="UP000796880"/>
    </source>
</evidence>
<dbReference type="EMBL" id="VOIH02000008">
    <property type="protein sequence ID" value="KAF3439531.1"/>
    <property type="molecule type" value="Genomic_DNA"/>
</dbReference>
<gene>
    <name evidence="2" type="ORF">FNV43_RR17809</name>
</gene>
<dbReference type="OrthoDB" id="10259600at2759"/>
<reference evidence="2" key="1">
    <citation type="submission" date="2020-03" db="EMBL/GenBank/DDBJ databases">
        <title>A high-quality chromosome-level genome assembly of a woody plant with both climbing and erect habits, Rhamnella rubrinervis.</title>
        <authorList>
            <person name="Lu Z."/>
            <person name="Yang Y."/>
            <person name="Zhu X."/>
            <person name="Sun Y."/>
        </authorList>
    </citation>
    <scope>NUCLEOTIDE SEQUENCE</scope>
    <source>
        <strain evidence="2">BYM</strain>
        <tissue evidence="2">Leaf</tissue>
    </source>
</reference>
<evidence type="ECO:0000313" key="2">
    <source>
        <dbReference type="EMBL" id="KAF3439531.1"/>
    </source>
</evidence>
<feature type="compositionally biased region" description="Low complexity" evidence="1">
    <location>
        <begin position="119"/>
        <end position="134"/>
    </location>
</feature>
<protein>
    <submittedName>
        <fullName evidence="2">Uncharacterized protein</fullName>
    </submittedName>
</protein>
<feature type="region of interest" description="Disordered" evidence="1">
    <location>
        <begin position="1"/>
        <end position="191"/>
    </location>
</feature>
<sequence>MWGRPQAPKPESEASDEARQQAAVAHSGLLPRAVISQQQSQFQPGGPHDQGTSMHYYNIPPPSQQERAYYPSMDPQRMGALVPNQEAAPNGPSGSGENKSGPEKPQHGQHFAYQGMPLPHGQYQHQYYPPYGYVRPPPPYQQYPQYNSAMPPLPSQPPPMNQQFQHSATPGSASSVSTSSSGSAAASSSQQ</sequence>
<organism evidence="2 3">
    <name type="scientific">Rhamnella rubrinervis</name>
    <dbReference type="NCBI Taxonomy" id="2594499"/>
    <lineage>
        <taxon>Eukaryota</taxon>
        <taxon>Viridiplantae</taxon>
        <taxon>Streptophyta</taxon>
        <taxon>Embryophyta</taxon>
        <taxon>Tracheophyta</taxon>
        <taxon>Spermatophyta</taxon>
        <taxon>Magnoliopsida</taxon>
        <taxon>eudicotyledons</taxon>
        <taxon>Gunneridae</taxon>
        <taxon>Pentapetalae</taxon>
        <taxon>rosids</taxon>
        <taxon>fabids</taxon>
        <taxon>Rosales</taxon>
        <taxon>Rhamnaceae</taxon>
        <taxon>rhamnoid group</taxon>
        <taxon>Rhamneae</taxon>
        <taxon>Rhamnella</taxon>
    </lineage>
</organism>
<name>A0A8K0E3B7_9ROSA</name>
<feature type="compositionally biased region" description="Basic and acidic residues" evidence="1">
    <location>
        <begin position="10"/>
        <end position="19"/>
    </location>
</feature>
<dbReference type="Proteomes" id="UP000796880">
    <property type="component" value="Unassembled WGS sequence"/>
</dbReference>
<feature type="compositionally biased region" description="Pro residues" evidence="1">
    <location>
        <begin position="151"/>
        <end position="160"/>
    </location>
</feature>
<dbReference type="AlphaFoldDB" id="A0A8K0E3B7"/>
<accession>A0A8K0E3B7</accession>
<comment type="caution">
    <text evidence="2">The sequence shown here is derived from an EMBL/GenBank/DDBJ whole genome shotgun (WGS) entry which is preliminary data.</text>
</comment>
<proteinExistence type="predicted"/>
<feature type="compositionally biased region" description="Low complexity" evidence="1">
    <location>
        <begin position="36"/>
        <end position="47"/>
    </location>
</feature>
<keyword evidence="3" id="KW-1185">Reference proteome</keyword>